<dbReference type="Proteomes" id="UP000035268">
    <property type="component" value="Chromosome"/>
</dbReference>
<evidence type="ECO:0000313" key="2">
    <source>
        <dbReference type="Proteomes" id="UP000035268"/>
    </source>
</evidence>
<proteinExistence type="predicted"/>
<evidence type="ECO:0000313" key="1">
    <source>
        <dbReference type="EMBL" id="AKJ63740.1"/>
    </source>
</evidence>
<evidence type="ECO:0008006" key="3">
    <source>
        <dbReference type="Google" id="ProtNLM"/>
    </source>
</evidence>
<name>A0A0G3EFZ1_9BACT</name>
<dbReference type="InterPro" id="IPR059220">
    <property type="entry name" value="AbiEi"/>
</dbReference>
<reference evidence="1 2" key="2">
    <citation type="journal article" date="2016" name="ISME J.">
        <title>Characterization of the first cultured representative of Verrucomicrobia subdivision 5 indicates the proposal of a novel phylum.</title>
        <authorList>
            <person name="Spring S."/>
            <person name="Bunk B."/>
            <person name="Sproer C."/>
            <person name="Schumann P."/>
            <person name="Rohde M."/>
            <person name="Tindall B.J."/>
            <person name="Klenk H.P."/>
        </authorList>
    </citation>
    <scope>NUCLEOTIDE SEQUENCE [LARGE SCALE GENOMIC DNA]</scope>
    <source>
        <strain evidence="1 2">L21-Fru-AB</strain>
    </source>
</reference>
<reference evidence="2" key="1">
    <citation type="submission" date="2015-02" db="EMBL/GenBank/DDBJ databases">
        <title>Description and complete genome sequence of the first cultured representative of the subdivision 5 of the Verrucomicrobia phylum.</title>
        <authorList>
            <person name="Spring S."/>
            <person name="Bunk B."/>
            <person name="Sproer C."/>
            <person name="Klenk H.-P."/>
        </authorList>
    </citation>
    <scope>NUCLEOTIDE SEQUENCE [LARGE SCALE GENOMIC DNA]</scope>
    <source>
        <strain evidence="2">L21-Fru-AB</strain>
    </source>
</reference>
<dbReference type="OrthoDB" id="3235173at2"/>
<dbReference type="STRING" id="1307763.L21SP4_00460"/>
<dbReference type="NCBIfam" id="NF047376">
    <property type="entry name" value="TAA_AbiEi"/>
    <property type="match status" value="1"/>
</dbReference>
<dbReference type="RefSeq" id="WP_096335049.1">
    <property type="nucleotide sequence ID" value="NZ_CP010904.1"/>
</dbReference>
<sequence length="179" mass="19904">MFKLIRDLRGLPESTKRIFALQDLKALLPAHGPDAFKLVITRLQKRGELNRLCRGIYMLPDCALKGSDLLGHVAARLRAAQFNYVSLETVLSAAGLISQIPLSRITLMSSGRSSVISCGRYGEIEFVHTGKKASELARELTYSAQLQNWQASVALALQDMKDTRRDTGVVDWEAAREFI</sequence>
<accession>A0A0G3EFZ1</accession>
<keyword evidence="2" id="KW-1185">Reference proteome</keyword>
<dbReference type="EMBL" id="CP010904">
    <property type="protein sequence ID" value="AKJ63740.1"/>
    <property type="molecule type" value="Genomic_DNA"/>
</dbReference>
<gene>
    <name evidence="1" type="ORF">L21SP4_00460</name>
</gene>
<protein>
    <recommendedName>
        <fullName evidence="3">AbiEi antitoxin C-terminal domain-containing protein</fullName>
    </recommendedName>
</protein>
<dbReference type="AlphaFoldDB" id="A0A0G3EFZ1"/>
<dbReference type="KEGG" id="vbl:L21SP4_00460"/>
<organism evidence="1 2">
    <name type="scientific">Kiritimatiella glycovorans</name>
    <dbReference type="NCBI Taxonomy" id="1307763"/>
    <lineage>
        <taxon>Bacteria</taxon>
        <taxon>Pseudomonadati</taxon>
        <taxon>Kiritimatiellota</taxon>
        <taxon>Kiritimatiellia</taxon>
        <taxon>Kiritimatiellales</taxon>
        <taxon>Kiritimatiellaceae</taxon>
        <taxon>Kiritimatiella</taxon>
    </lineage>
</organism>